<evidence type="ECO:0000313" key="8">
    <source>
        <dbReference type="EMBL" id="MBO8440004.1"/>
    </source>
</evidence>
<evidence type="ECO:0000256" key="3">
    <source>
        <dbReference type="ARBA" id="ARBA00022691"/>
    </source>
</evidence>
<dbReference type="InterPro" id="IPR006638">
    <property type="entry name" value="Elp3/MiaA/NifB-like_rSAM"/>
</dbReference>
<keyword evidence="4" id="KW-0479">Metal-binding</keyword>
<dbReference type="Pfam" id="PF04055">
    <property type="entry name" value="Radical_SAM"/>
    <property type="match status" value="1"/>
</dbReference>
<dbReference type="Proteomes" id="UP000712007">
    <property type="component" value="Unassembled WGS sequence"/>
</dbReference>
<evidence type="ECO:0000256" key="6">
    <source>
        <dbReference type="ARBA" id="ARBA00023014"/>
    </source>
</evidence>
<evidence type="ECO:0000256" key="2">
    <source>
        <dbReference type="ARBA" id="ARBA00022485"/>
    </source>
</evidence>
<reference evidence="8" key="1">
    <citation type="submission" date="2020-10" db="EMBL/GenBank/DDBJ databases">
        <authorList>
            <person name="Gilroy R."/>
        </authorList>
    </citation>
    <scope>NUCLEOTIDE SEQUENCE</scope>
    <source>
        <strain evidence="8">3924</strain>
    </source>
</reference>
<dbReference type="GO" id="GO:0051539">
    <property type="term" value="F:4 iron, 4 sulfur cluster binding"/>
    <property type="evidence" value="ECO:0007669"/>
    <property type="project" value="UniProtKB-KW"/>
</dbReference>
<evidence type="ECO:0000256" key="1">
    <source>
        <dbReference type="ARBA" id="ARBA00001966"/>
    </source>
</evidence>
<dbReference type="GO" id="GO:0003824">
    <property type="term" value="F:catalytic activity"/>
    <property type="evidence" value="ECO:0007669"/>
    <property type="project" value="InterPro"/>
</dbReference>
<dbReference type="PROSITE" id="PS51918">
    <property type="entry name" value="RADICAL_SAM"/>
    <property type="match status" value="1"/>
</dbReference>
<name>A0A940DM94_9BACT</name>
<keyword evidence="6" id="KW-0411">Iron-sulfur</keyword>
<dbReference type="PANTHER" id="PTHR11228">
    <property type="entry name" value="RADICAL SAM DOMAIN PROTEIN"/>
    <property type="match status" value="1"/>
</dbReference>
<evidence type="ECO:0000259" key="7">
    <source>
        <dbReference type="PROSITE" id="PS51918"/>
    </source>
</evidence>
<gene>
    <name evidence="8" type="ORF">IAC51_05065</name>
</gene>
<dbReference type="SFLD" id="SFLDG01386">
    <property type="entry name" value="main_SPASM_domain-containing"/>
    <property type="match status" value="1"/>
</dbReference>
<evidence type="ECO:0000256" key="5">
    <source>
        <dbReference type="ARBA" id="ARBA00023004"/>
    </source>
</evidence>
<protein>
    <submittedName>
        <fullName evidence="8">TIGR04133 family radical SAM/SPASM protein</fullName>
    </submittedName>
</protein>
<dbReference type="PANTHER" id="PTHR11228:SF7">
    <property type="entry name" value="PQQA PEPTIDE CYCLASE"/>
    <property type="match status" value="1"/>
</dbReference>
<dbReference type="InterPro" id="IPR026404">
    <property type="entry name" value="rSAM_w_lipo"/>
</dbReference>
<dbReference type="PIRSF" id="PIRSF037420">
    <property type="entry name" value="PQQ_syn_pqqE"/>
    <property type="match status" value="1"/>
</dbReference>
<dbReference type="Gene3D" id="3.20.20.70">
    <property type="entry name" value="Aldolase class I"/>
    <property type="match status" value="1"/>
</dbReference>
<dbReference type="SFLD" id="SFLDS00029">
    <property type="entry name" value="Radical_SAM"/>
    <property type="match status" value="1"/>
</dbReference>
<reference evidence="8" key="2">
    <citation type="journal article" date="2021" name="PeerJ">
        <title>Extensive microbial diversity within the chicken gut microbiome revealed by metagenomics and culture.</title>
        <authorList>
            <person name="Gilroy R."/>
            <person name="Ravi A."/>
            <person name="Getino M."/>
            <person name="Pursley I."/>
            <person name="Horton D.L."/>
            <person name="Alikhan N.F."/>
            <person name="Baker D."/>
            <person name="Gharbi K."/>
            <person name="Hall N."/>
            <person name="Watson M."/>
            <person name="Adriaenssens E.M."/>
            <person name="Foster-Nyarko E."/>
            <person name="Jarju S."/>
            <person name="Secka A."/>
            <person name="Antonio M."/>
            <person name="Oren A."/>
            <person name="Chaudhuri R.R."/>
            <person name="La Ragione R."/>
            <person name="Hildebrand F."/>
            <person name="Pallen M.J."/>
        </authorList>
    </citation>
    <scope>NUCLEOTIDE SEQUENCE</scope>
    <source>
        <strain evidence="8">3924</strain>
    </source>
</reference>
<dbReference type="InterPro" id="IPR017200">
    <property type="entry name" value="PqqE-like"/>
</dbReference>
<feature type="domain" description="Radical SAM core" evidence="7">
    <location>
        <begin position="23"/>
        <end position="242"/>
    </location>
</feature>
<comment type="cofactor">
    <cofactor evidence="1">
        <name>[4Fe-4S] cluster</name>
        <dbReference type="ChEBI" id="CHEBI:49883"/>
    </cofactor>
</comment>
<dbReference type="SMART" id="SM00729">
    <property type="entry name" value="Elp3"/>
    <property type="match status" value="1"/>
</dbReference>
<organism evidence="8 9">
    <name type="scientific">Candidatus Aphodosoma intestinipullorum</name>
    <dbReference type="NCBI Taxonomy" id="2840674"/>
    <lineage>
        <taxon>Bacteria</taxon>
        <taxon>Pseudomonadati</taxon>
        <taxon>Bacteroidota</taxon>
        <taxon>Bacteroidia</taxon>
        <taxon>Bacteroidales</taxon>
        <taxon>Candidatus Aphodosoma</taxon>
    </lineage>
</organism>
<evidence type="ECO:0000256" key="4">
    <source>
        <dbReference type="ARBA" id="ARBA00022723"/>
    </source>
</evidence>
<accession>A0A940DM94</accession>
<dbReference type="InterPro" id="IPR007197">
    <property type="entry name" value="rSAM"/>
</dbReference>
<dbReference type="InterPro" id="IPR058240">
    <property type="entry name" value="rSAM_sf"/>
</dbReference>
<comment type="caution">
    <text evidence="8">The sequence shown here is derived from an EMBL/GenBank/DDBJ whole genome shotgun (WGS) entry which is preliminary data.</text>
</comment>
<sequence length="358" mass="40329">MGGIADGIKRGLHSVFKENERKLHPLNYLFWECTQRCNLACLHCGSDCKADARVPDMPFDDFFNAVRPLADKYGGERVTVVITGGEPLLRHDLAECGRRLADAGFGWGIVTNGYAYDESRHRELLSAGMGAATVSLDGPEAMHNHFRGGRALCFANAVRAIDLIASSPQLNYDVVTCVHRQNLAALPELRSFLIAHRVKAWRLFTIAPIGRAAHNDSLQLDGRELRQMMDFIAETREEGKIDLKFSCEAYTGDYELKVRDWFFFCRAGVNIASVLIDGSICACPNVDRSFAQGNIYTDDFLDVWEKRFQEMRDRSWMRNRGMCAGCKAWKRCEGGAMHLWTGERDGIMECLYSRMCNG</sequence>
<keyword evidence="3" id="KW-0949">S-adenosyl-L-methionine</keyword>
<dbReference type="GO" id="GO:0046872">
    <property type="term" value="F:metal ion binding"/>
    <property type="evidence" value="ECO:0007669"/>
    <property type="project" value="UniProtKB-KW"/>
</dbReference>
<dbReference type="SUPFAM" id="SSF102114">
    <property type="entry name" value="Radical SAM enzymes"/>
    <property type="match status" value="1"/>
</dbReference>
<dbReference type="InterPro" id="IPR023885">
    <property type="entry name" value="4Fe4S-binding_SPASM_dom"/>
</dbReference>
<proteinExistence type="predicted"/>
<dbReference type="Pfam" id="PF13186">
    <property type="entry name" value="SPASM"/>
    <property type="match status" value="1"/>
</dbReference>
<dbReference type="NCBIfam" id="TIGR04133">
    <property type="entry name" value="rSAM_w_lipo"/>
    <property type="match status" value="1"/>
</dbReference>
<dbReference type="InterPro" id="IPR013785">
    <property type="entry name" value="Aldolase_TIM"/>
</dbReference>
<dbReference type="EMBL" id="JADIMV010000084">
    <property type="protein sequence ID" value="MBO8440004.1"/>
    <property type="molecule type" value="Genomic_DNA"/>
</dbReference>
<keyword evidence="5" id="KW-0408">Iron</keyword>
<evidence type="ECO:0000313" key="9">
    <source>
        <dbReference type="Proteomes" id="UP000712007"/>
    </source>
</evidence>
<dbReference type="AlphaFoldDB" id="A0A940DM94"/>
<dbReference type="InterPro" id="IPR050377">
    <property type="entry name" value="Radical_SAM_PqqE_MftC-like"/>
</dbReference>
<keyword evidence="2" id="KW-0004">4Fe-4S</keyword>
<dbReference type="NCBIfam" id="TIGR04085">
    <property type="entry name" value="rSAM_more_4Fe4S"/>
    <property type="match status" value="1"/>
</dbReference>
<dbReference type="CDD" id="cd01335">
    <property type="entry name" value="Radical_SAM"/>
    <property type="match status" value="1"/>
</dbReference>
<dbReference type="SFLD" id="SFLDG01067">
    <property type="entry name" value="SPASM/twitch_domain_containing"/>
    <property type="match status" value="1"/>
</dbReference>